<dbReference type="RefSeq" id="WP_146284253.1">
    <property type="nucleotide sequence ID" value="NZ_BMLP01000010.1"/>
</dbReference>
<gene>
    <name evidence="8" type="ORF">GCM10010991_34160</name>
</gene>
<dbReference type="SUPFAM" id="SSF51905">
    <property type="entry name" value="FAD/NAD(P)-binding domain"/>
    <property type="match status" value="1"/>
</dbReference>
<dbReference type="Proteomes" id="UP000598196">
    <property type="component" value="Unassembled WGS sequence"/>
</dbReference>
<keyword evidence="4 5" id="KW-0274">FAD</keyword>
<dbReference type="Gene3D" id="3.50.50.60">
    <property type="entry name" value="FAD/NAD(P)-binding domain"/>
    <property type="match status" value="1"/>
</dbReference>
<dbReference type="PIRSF" id="PIRSF000137">
    <property type="entry name" value="Alcohol_oxidase"/>
    <property type="match status" value="1"/>
</dbReference>
<organism evidence="8 9">
    <name type="scientific">Gemmobacter aquaticus</name>
    <dbReference type="NCBI Taxonomy" id="490185"/>
    <lineage>
        <taxon>Bacteria</taxon>
        <taxon>Pseudomonadati</taxon>
        <taxon>Pseudomonadota</taxon>
        <taxon>Alphaproteobacteria</taxon>
        <taxon>Rhodobacterales</taxon>
        <taxon>Paracoccaceae</taxon>
        <taxon>Gemmobacter</taxon>
    </lineage>
</organism>
<protein>
    <submittedName>
        <fullName evidence="8">Choline dehydrogenase</fullName>
    </submittedName>
</protein>
<dbReference type="InterPro" id="IPR007867">
    <property type="entry name" value="GMC_OxRtase_C"/>
</dbReference>
<dbReference type="PROSITE" id="PS00623">
    <property type="entry name" value="GMC_OXRED_1"/>
    <property type="match status" value="1"/>
</dbReference>
<dbReference type="EMBL" id="BMLP01000010">
    <property type="protein sequence ID" value="GGO37833.1"/>
    <property type="molecule type" value="Genomic_DNA"/>
</dbReference>
<dbReference type="PANTHER" id="PTHR11552">
    <property type="entry name" value="GLUCOSE-METHANOL-CHOLINE GMC OXIDOREDUCTASE"/>
    <property type="match status" value="1"/>
</dbReference>
<dbReference type="GO" id="GO:0050660">
    <property type="term" value="F:flavin adenine dinucleotide binding"/>
    <property type="evidence" value="ECO:0007669"/>
    <property type="project" value="InterPro"/>
</dbReference>
<accession>A0A917YMZ0</accession>
<dbReference type="SUPFAM" id="SSF54373">
    <property type="entry name" value="FAD-linked reductases, C-terminal domain"/>
    <property type="match status" value="1"/>
</dbReference>
<dbReference type="AlphaFoldDB" id="A0A917YMZ0"/>
<evidence type="ECO:0000313" key="8">
    <source>
        <dbReference type="EMBL" id="GGO37833.1"/>
    </source>
</evidence>
<dbReference type="PROSITE" id="PS00624">
    <property type="entry name" value="GMC_OXRED_2"/>
    <property type="match status" value="1"/>
</dbReference>
<feature type="domain" description="Glucose-methanol-choline oxidoreductase N-terminal" evidence="6">
    <location>
        <begin position="85"/>
        <end position="108"/>
    </location>
</feature>
<keyword evidence="9" id="KW-1185">Reference proteome</keyword>
<proteinExistence type="inferred from homology"/>
<reference evidence="8 9" key="1">
    <citation type="journal article" date="2014" name="Int. J. Syst. Evol. Microbiol.">
        <title>Complete genome sequence of Corynebacterium casei LMG S-19264T (=DSM 44701T), isolated from a smear-ripened cheese.</title>
        <authorList>
            <consortium name="US DOE Joint Genome Institute (JGI-PGF)"/>
            <person name="Walter F."/>
            <person name="Albersmeier A."/>
            <person name="Kalinowski J."/>
            <person name="Ruckert C."/>
        </authorList>
    </citation>
    <scope>NUCLEOTIDE SEQUENCE [LARGE SCALE GENOMIC DNA]</scope>
    <source>
        <strain evidence="8 9">CGMCC 1.7029</strain>
    </source>
</reference>
<dbReference type="Pfam" id="PF05199">
    <property type="entry name" value="GMC_oxred_C"/>
    <property type="match status" value="1"/>
</dbReference>
<sequence length="545" mass="58808">MDAQDFDFVIVGGGSAGATLAARLSEDPACRVCLLEAGGRGDHILIRAPAGAVGMLPGYGRISNWAYHTTPQPGLNGRRGYQPRGRALGGSSAINAMLYIRGHRADYDHWAALGCTGWSWDECLPWFRKSENNANGADAHHGADGPLHVSDQKSPRPISRAFVQAATECGHPERLDFNTGEHEGAGLYQVTQFHDAARNGERCSAAAGYLLPVMSGRSNLRVITGAHATGIVMEGRRATGVAYRHKGADRRVTARREVILAAGALVSPQLLMLSGIGPAAEIRRHGLAVVHDLPDVGQNLQDHLDVILACKTRDTDTFGIGFAAARRILGHIRRWRHDGTGMIATPFAEGAAFLKTDPALDRPDIQMHFVIGIVDDHARKLHPGYGYSLHVCALRPHSRGEVFLQSADPLAAPGIDPRYLSDPQDLATTIKGARMAQDILSAPAMARYRHKDLFGRHAGMSDAEWEDHIRARADTIYHPVGTCRMGVDDRSVVDPALRVRGVAGLRVVDASIMPTLISGNTNAPTIMIAERAADMIRQETGKTAR</sequence>
<dbReference type="InterPro" id="IPR036188">
    <property type="entry name" value="FAD/NAD-bd_sf"/>
</dbReference>
<evidence type="ECO:0000256" key="3">
    <source>
        <dbReference type="ARBA" id="ARBA00022630"/>
    </source>
</evidence>
<keyword evidence="3 5" id="KW-0285">Flavoprotein</keyword>
<dbReference type="InterPro" id="IPR012132">
    <property type="entry name" value="GMC_OxRdtase"/>
</dbReference>
<evidence type="ECO:0000259" key="7">
    <source>
        <dbReference type="PROSITE" id="PS00624"/>
    </source>
</evidence>
<evidence type="ECO:0000256" key="1">
    <source>
        <dbReference type="ARBA" id="ARBA00001974"/>
    </source>
</evidence>
<comment type="cofactor">
    <cofactor evidence="1">
        <name>FAD</name>
        <dbReference type="ChEBI" id="CHEBI:57692"/>
    </cofactor>
</comment>
<dbReference type="Gene3D" id="3.30.560.10">
    <property type="entry name" value="Glucose Oxidase, domain 3"/>
    <property type="match status" value="1"/>
</dbReference>
<dbReference type="Pfam" id="PF00732">
    <property type="entry name" value="GMC_oxred_N"/>
    <property type="match status" value="1"/>
</dbReference>
<name>A0A917YMZ0_9RHOB</name>
<evidence type="ECO:0000313" key="9">
    <source>
        <dbReference type="Proteomes" id="UP000598196"/>
    </source>
</evidence>
<comment type="caution">
    <text evidence="8">The sequence shown here is derived from an EMBL/GenBank/DDBJ whole genome shotgun (WGS) entry which is preliminary data.</text>
</comment>
<dbReference type="InterPro" id="IPR000172">
    <property type="entry name" value="GMC_OxRdtase_N"/>
</dbReference>
<comment type="similarity">
    <text evidence="2 5">Belongs to the GMC oxidoreductase family.</text>
</comment>
<evidence type="ECO:0000256" key="4">
    <source>
        <dbReference type="ARBA" id="ARBA00022827"/>
    </source>
</evidence>
<dbReference type="GO" id="GO:0016614">
    <property type="term" value="F:oxidoreductase activity, acting on CH-OH group of donors"/>
    <property type="evidence" value="ECO:0007669"/>
    <property type="project" value="InterPro"/>
</dbReference>
<evidence type="ECO:0000259" key="6">
    <source>
        <dbReference type="PROSITE" id="PS00623"/>
    </source>
</evidence>
<evidence type="ECO:0000256" key="5">
    <source>
        <dbReference type="RuleBase" id="RU003968"/>
    </source>
</evidence>
<feature type="domain" description="Glucose-methanol-choline oxidoreductase N-terminal" evidence="7">
    <location>
        <begin position="263"/>
        <end position="277"/>
    </location>
</feature>
<dbReference type="PANTHER" id="PTHR11552:SF147">
    <property type="entry name" value="CHOLINE DEHYDROGENASE, MITOCHONDRIAL"/>
    <property type="match status" value="1"/>
</dbReference>
<evidence type="ECO:0000256" key="2">
    <source>
        <dbReference type="ARBA" id="ARBA00010790"/>
    </source>
</evidence>
<dbReference type="OrthoDB" id="9785276at2"/>